<reference evidence="2 3" key="1">
    <citation type="submission" date="2020-08" db="EMBL/GenBank/DDBJ databases">
        <title>Edaphobacter telluris sp. nov. and Acidobacterium dinghuensis sp. nov., two acidobacteria isolated from forest soil.</title>
        <authorList>
            <person name="Fu J."/>
            <person name="Qiu L."/>
        </authorList>
    </citation>
    <scope>NUCLEOTIDE SEQUENCE [LARGE SCALE GENOMIC DNA]</scope>
    <source>
        <strain evidence="2">4Y35</strain>
    </source>
</reference>
<evidence type="ECO:0000256" key="1">
    <source>
        <dbReference type="SAM" id="Phobius"/>
    </source>
</evidence>
<dbReference type="EMBL" id="CP060394">
    <property type="protein sequence ID" value="QNI33932.1"/>
    <property type="molecule type" value="Genomic_DNA"/>
</dbReference>
<sequence length="126" mass="13828">MAHQKNCADCREAAMLAQALQQDASELATRYMPPSAERVWAAAERHRQMAALARATRFLHILRIAGLVYAVIFALWGLHVLAARGIVAPWLDGKSLNVVMEGAGLAVLFVGSGLWYTLRGERRQAS</sequence>
<keyword evidence="1" id="KW-0812">Transmembrane</keyword>
<dbReference type="RefSeq" id="WP_186745685.1">
    <property type="nucleotide sequence ID" value="NZ_CP060394.1"/>
</dbReference>
<protein>
    <submittedName>
        <fullName evidence="2">Uncharacterized protein</fullName>
    </submittedName>
</protein>
<dbReference type="KEGG" id="adin:H7849_08510"/>
<dbReference type="Proteomes" id="UP000515312">
    <property type="component" value="Chromosome"/>
</dbReference>
<dbReference type="AlphaFoldDB" id="A0A7G8BN12"/>
<organism evidence="2 3">
    <name type="scientific">Alloacidobacterium dinghuense</name>
    <dbReference type="NCBI Taxonomy" id="2763107"/>
    <lineage>
        <taxon>Bacteria</taxon>
        <taxon>Pseudomonadati</taxon>
        <taxon>Acidobacteriota</taxon>
        <taxon>Terriglobia</taxon>
        <taxon>Terriglobales</taxon>
        <taxon>Acidobacteriaceae</taxon>
        <taxon>Alloacidobacterium</taxon>
    </lineage>
</organism>
<feature type="transmembrane region" description="Helical" evidence="1">
    <location>
        <begin position="98"/>
        <end position="118"/>
    </location>
</feature>
<keyword evidence="1" id="KW-0472">Membrane</keyword>
<proteinExistence type="predicted"/>
<evidence type="ECO:0000313" key="2">
    <source>
        <dbReference type="EMBL" id="QNI33932.1"/>
    </source>
</evidence>
<keyword evidence="3" id="KW-1185">Reference proteome</keyword>
<gene>
    <name evidence="2" type="ORF">H7849_08510</name>
</gene>
<evidence type="ECO:0000313" key="3">
    <source>
        <dbReference type="Proteomes" id="UP000515312"/>
    </source>
</evidence>
<accession>A0A7G8BN12</accession>
<keyword evidence="1" id="KW-1133">Transmembrane helix</keyword>
<name>A0A7G8BN12_9BACT</name>
<feature type="transmembrane region" description="Helical" evidence="1">
    <location>
        <begin position="58"/>
        <end position="78"/>
    </location>
</feature>